<dbReference type="KEGG" id="mpur:MARPU_05320"/>
<organism evidence="1 2">
    <name type="scientific">Marichromatium purpuratum 984</name>
    <dbReference type="NCBI Taxonomy" id="765910"/>
    <lineage>
        <taxon>Bacteria</taxon>
        <taxon>Pseudomonadati</taxon>
        <taxon>Pseudomonadota</taxon>
        <taxon>Gammaproteobacteria</taxon>
        <taxon>Chromatiales</taxon>
        <taxon>Chromatiaceae</taxon>
        <taxon>Marichromatium</taxon>
    </lineage>
</organism>
<gene>
    <name evidence="1" type="ORF">MARPU_05320</name>
</gene>
<dbReference type="OrthoDB" id="5772997at2"/>
<dbReference type="STRING" id="765910.MARPU_05320"/>
<evidence type="ECO:0008006" key="3">
    <source>
        <dbReference type="Google" id="ProtNLM"/>
    </source>
</evidence>
<accession>W0E838</accession>
<proteinExistence type="predicted"/>
<dbReference type="HOGENOM" id="CLU_2273982_0_0_6"/>
<dbReference type="Pfam" id="PF05402">
    <property type="entry name" value="PqqD"/>
    <property type="match status" value="1"/>
</dbReference>
<dbReference type="InterPro" id="IPR027599">
    <property type="entry name" value="PqqD-rel_X"/>
</dbReference>
<evidence type="ECO:0000313" key="2">
    <source>
        <dbReference type="Proteomes" id="UP000005275"/>
    </source>
</evidence>
<sequence length="102" mass="11053">MTVLSSTSVQRRWRLSSAPLLEVEWDGERLLYHGASGETHFLNATGALVVERLREGDADLDELLAALDPESLGVAPDVLRDQLDALLTRLDELGIVIGTTAA</sequence>
<dbReference type="AlphaFoldDB" id="W0E838"/>
<protein>
    <recommendedName>
        <fullName evidence="3">HPr-rel-A system PqqD family protein</fullName>
    </recommendedName>
</protein>
<dbReference type="EMBL" id="CP007031">
    <property type="protein sequence ID" value="AHF05394.1"/>
    <property type="molecule type" value="Genomic_DNA"/>
</dbReference>
<evidence type="ECO:0000313" key="1">
    <source>
        <dbReference type="EMBL" id="AHF05394.1"/>
    </source>
</evidence>
<name>W0E838_MARPU</name>
<keyword evidence="2" id="KW-1185">Reference proteome</keyword>
<dbReference type="Proteomes" id="UP000005275">
    <property type="component" value="Chromosome"/>
</dbReference>
<reference evidence="1 2" key="1">
    <citation type="submission" date="2013-12" db="EMBL/GenBank/DDBJ databases">
        <authorList>
            <consortium name="DOE Joint Genome Institute"/>
            <person name="Bryant D.A."/>
            <person name="Huntemann M."/>
            <person name="Han J."/>
            <person name="Chen A."/>
            <person name="Kyrpides N."/>
            <person name="Mavromatis K."/>
            <person name="Markowitz V."/>
            <person name="Palaniappan K."/>
            <person name="Ivanova N."/>
            <person name="Schaumberg A."/>
            <person name="Pati A."/>
            <person name="Liolios K."/>
            <person name="Nordberg H.P."/>
            <person name="Cantor M.N."/>
            <person name="Hua S.X."/>
            <person name="Woyke T."/>
        </authorList>
    </citation>
    <scope>NUCLEOTIDE SEQUENCE [LARGE SCALE GENOMIC DNA]</scope>
    <source>
        <strain evidence="1 2">984</strain>
    </source>
</reference>
<dbReference type="NCBIfam" id="TIGR04353">
    <property type="entry name" value="PqqD_rel_X"/>
    <property type="match status" value="1"/>
</dbReference>
<dbReference type="InterPro" id="IPR008792">
    <property type="entry name" value="PQQD"/>
</dbReference>